<keyword evidence="4" id="KW-0527">Neuropeptide</keyword>
<feature type="chain" id="PRO_5047236547" evidence="2">
    <location>
        <begin position="31"/>
        <end position="282"/>
    </location>
</feature>
<reference evidence="4" key="2">
    <citation type="submission" date="2025-08" db="UniProtKB">
        <authorList>
            <consortium name="RefSeq"/>
        </authorList>
    </citation>
    <scope>IDENTIFICATION</scope>
</reference>
<accession>A0AB39YW65</accession>
<feature type="signal peptide" evidence="2">
    <location>
        <begin position="1"/>
        <end position="30"/>
    </location>
</feature>
<evidence type="ECO:0000256" key="2">
    <source>
        <dbReference type="SAM" id="SignalP"/>
    </source>
</evidence>
<organism evidence="3 4">
    <name type="scientific">Drosophila suzukii</name>
    <name type="common">Spotted-wing drosophila fruit fly</name>
    <dbReference type="NCBI Taxonomy" id="28584"/>
    <lineage>
        <taxon>Eukaryota</taxon>
        <taxon>Metazoa</taxon>
        <taxon>Ecdysozoa</taxon>
        <taxon>Arthropoda</taxon>
        <taxon>Hexapoda</taxon>
        <taxon>Insecta</taxon>
        <taxon>Pterygota</taxon>
        <taxon>Neoptera</taxon>
        <taxon>Endopterygota</taxon>
        <taxon>Diptera</taxon>
        <taxon>Brachycera</taxon>
        <taxon>Muscomorpha</taxon>
        <taxon>Ephydroidea</taxon>
        <taxon>Drosophilidae</taxon>
        <taxon>Drosophila</taxon>
        <taxon>Sophophora</taxon>
    </lineage>
</organism>
<sequence length="282" mass="32666">MFHLKRQLSQGCALALICLVTLQMQHATQAEVSPVQGTPLSNLYDNLLQREYAGPVVFPNHQVERKAQRSPSLRLRFGRSDPDMLNNIVEKRWFGDVNQKPIRSPSLRLRFGRRDPNLPQMRRTAYDDLLERELTLNSQQQQQQQQLGSEGDSDLSADYDGLYERVVRKPQRLRWGRSVPQFDTNNADNEQMERSQWYNSVLNSEKMRRMLMALQQYESPENVASYANDEDTDADLNNDASEFQREIRKPMRLRWGRSTGKAPSEQKQTPGETSSVPPKTQN</sequence>
<dbReference type="Proteomes" id="UP001652628">
    <property type="component" value="Chromosome 2L"/>
</dbReference>
<protein>
    <submittedName>
        <fullName evidence="4">Short neuropeptide F isoform X1</fullName>
    </submittedName>
</protein>
<gene>
    <name evidence="4" type="primary">sNPF</name>
</gene>
<proteinExistence type="predicted"/>
<dbReference type="AlphaFoldDB" id="A0AB39YW65"/>
<evidence type="ECO:0000256" key="1">
    <source>
        <dbReference type="SAM" id="MobiDB-lite"/>
    </source>
</evidence>
<keyword evidence="3" id="KW-1185">Reference proteome</keyword>
<feature type="region of interest" description="Disordered" evidence="1">
    <location>
        <begin position="235"/>
        <end position="282"/>
    </location>
</feature>
<dbReference type="GO" id="GO:0007218">
    <property type="term" value="P:neuropeptide signaling pathway"/>
    <property type="evidence" value="ECO:0007669"/>
    <property type="project" value="UniProtKB-KW"/>
</dbReference>
<dbReference type="RefSeq" id="XP_016923045.3">
    <property type="nucleotide sequence ID" value="XM_017067556.4"/>
</dbReference>
<name>A0AB39YW65_DROSZ</name>
<evidence type="ECO:0000313" key="4">
    <source>
        <dbReference type="RefSeq" id="XP_016923045.3"/>
    </source>
</evidence>
<feature type="compositionally biased region" description="Polar residues" evidence="1">
    <location>
        <begin position="265"/>
        <end position="282"/>
    </location>
</feature>
<dbReference type="GeneID" id="108004613"/>
<reference evidence="3" key="1">
    <citation type="submission" date="2025-05" db="UniProtKB">
        <authorList>
            <consortium name="RefSeq"/>
        </authorList>
    </citation>
    <scope>NUCLEOTIDE SEQUENCE [LARGE SCALE GENOMIC DNA]</scope>
</reference>
<evidence type="ECO:0000313" key="3">
    <source>
        <dbReference type="Proteomes" id="UP001652628"/>
    </source>
</evidence>
<feature type="region of interest" description="Disordered" evidence="1">
    <location>
        <begin position="136"/>
        <end position="155"/>
    </location>
</feature>
<keyword evidence="2" id="KW-0732">Signal</keyword>